<evidence type="ECO:0000259" key="2">
    <source>
        <dbReference type="Pfam" id="PF07853"/>
    </source>
</evidence>
<feature type="transmembrane region" description="Helical" evidence="1">
    <location>
        <begin position="164"/>
        <end position="181"/>
    </location>
</feature>
<reference evidence="4" key="3">
    <citation type="submission" date="2016-11" db="EMBL/GenBank/DDBJ databases">
        <authorList>
            <person name="Jaros S."/>
            <person name="Januszkiewicz K."/>
            <person name="Wedrychowicz H."/>
        </authorList>
    </citation>
    <scope>NUCLEOTIDE SEQUENCE [LARGE SCALE GENOMIC DNA]</scope>
    <source>
        <strain evidence="4">DX253</strain>
    </source>
</reference>
<dbReference type="Proteomes" id="UP000184203">
    <property type="component" value="Unassembled WGS sequence"/>
</dbReference>
<reference evidence="6" key="2">
    <citation type="submission" date="2016-11" db="EMBL/GenBank/DDBJ databases">
        <authorList>
            <person name="Varghese N."/>
            <person name="Submissions S."/>
        </authorList>
    </citation>
    <scope>NUCLEOTIDE SEQUENCE [LARGE SCALE GENOMIC DNA]</scope>
    <source>
        <strain evidence="6">DX253</strain>
    </source>
</reference>
<dbReference type="EMBL" id="FRAN01000001">
    <property type="protein sequence ID" value="SHK14965.1"/>
    <property type="molecule type" value="Genomic_DNA"/>
</dbReference>
<keyword evidence="1" id="KW-0812">Transmembrane</keyword>
<dbReference type="eggNOG" id="arCOG04484">
    <property type="taxonomic scope" value="Archaea"/>
</dbReference>
<dbReference type="InterPro" id="IPR012867">
    <property type="entry name" value="DUF1648"/>
</dbReference>
<keyword evidence="6" id="KW-1185">Reference proteome</keyword>
<feature type="transmembrane region" description="Helical" evidence="1">
    <location>
        <begin position="7"/>
        <end position="25"/>
    </location>
</feature>
<organism evidence="3 5">
    <name type="scientific">Haladaptatus paucihalophilus DX253</name>
    <dbReference type="NCBI Taxonomy" id="797209"/>
    <lineage>
        <taxon>Archaea</taxon>
        <taxon>Methanobacteriati</taxon>
        <taxon>Methanobacteriota</taxon>
        <taxon>Stenosarchaea group</taxon>
        <taxon>Halobacteria</taxon>
        <taxon>Halobacteriales</taxon>
        <taxon>Haladaptataceae</taxon>
        <taxon>Haladaptatus</taxon>
    </lineage>
</organism>
<dbReference type="AlphaFoldDB" id="E7QRU1"/>
<dbReference type="Pfam" id="PF13630">
    <property type="entry name" value="SdpI"/>
    <property type="match status" value="1"/>
</dbReference>
<dbReference type="PANTHER" id="PTHR37810">
    <property type="entry name" value="IMMUNITY PROTEIN SDPI"/>
    <property type="match status" value="1"/>
</dbReference>
<dbReference type="PATRIC" id="fig|797209.4.peg.1507"/>
<dbReference type="GO" id="GO:0009636">
    <property type="term" value="P:response to toxic substance"/>
    <property type="evidence" value="ECO:0007669"/>
    <property type="project" value="TreeGrafter"/>
</dbReference>
<dbReference type="OrthoDB" id="102247at2157"/>
<protein>
    <submittedName>
        <fullName evidence="4">Uncharacterized membrane protein</fullName>
    </submittedName>
</protein>
<dbReference type="InterPro" id="IPR025962">
    <property type="entry name" value="SdpI/YhfL"/>
</dbReference>
<feature type="domain" description="DUF1648" evidence="2">
    <location>
        <begin position="13"/>
        <end position="59"/>
    </location>
</feature>
<evidence type="ECO:0000313" key="4">
    <source>
        <dbReference type="EMBL" id="SHK14965.1"/>
    </source>
</evidence>
<feature type="transmembrane region" description="Helical" evidence="1">
    <location>
        <begin position="113"/>
        <end position="133"/>
    </location>
</feature>
<accession>E7QRU1</accession>
<name>E7QRU1_HALPU</name>
<feature type="transmembrane region" description="Helical" evidence="1">
    <location>
        <begin position="187"/>
        <end position="206"/>
    </location>
</feature>
<evidence type="ECO:0000313" key="3">
    <source>
        <dbReference type="EMBL" id="EFW92710.1"/>
    </source>
</evidence>
<reference evidence="3 5" key="1">
    <citation type="journal article" date="2014" name="ISME J.">
        <title>Trehalose/2-sulfotrehalose biosynthesis and glycine-betaine uptake are widely spread mechanisms for osmoadaptation in the Halobacteriales.</title>
        <authorList>
            <person name="Youssef N.H."/>
            <person name="Savage-Ashlock K.N."/>
            <person name="McCully A.L."/>
            <person name="Luedtke B."/>
            <person name="Shaw E.I."/>
            <person name="Hoff W.D."/>
            <person name="Elshahed M.S."/>
        </authorList>
    </citation>
    <scope>NUCLEOTIDE SEQUENCE [LARGE SCALE GENOMIC DNA]</scope>
    <source>
        <strain evidence="3 5">DX253</strain>
    </source>
</reference>
<dbReference type="InterPro" id="IPR026272">
    <property type="entry name" value="SdpI"/>
</dbReference>
<dbReference type="EMBL" id="AEMG01000006">
    <property type="protein sequence ID" value="EFW92710.1"/>
    <property type="molecule type" value="Genomic_DNA"/>
</dbReference>
<feature type="transmembrane region" description="Helical" evidence="1">
    <location>
        <begin position="49"/>
        <end position="68"/>
    </location>
</feature>
<keyword evidence="1" id="KW-1133">Transmembrane helix</keyword>
<evidence type="ECO:0000313" key="5">
    <source>
        <dbReference type="Proteomes" id="UP000003751"/>
    </source>
</evidence>
<dbReference type="PANTHER" id="PTHR37810:SF5">
    <property type="entry name" value="IMMUNITY PROTEIN SDPI"/>
    <property type="match status" value="1"/>
</dbReference>
<dbReference type="Pfam" id="PF07853">
    <property type="entry name" value="DUF1648"/>
    <property type="match status" value="1"/>
</dbReference>
<evidence type="ECO:0000313" key="6">
    <source>
        <dbReference type="Proteomes" id="UP000184203"/>
    </source>
</evidence>
<dbReference type="RefSeq" id="WP_007978540.1">
    <property type="nucleotide sequence ID" value="NZ_AEMG01000006.1"/>
</dbReference>
<evidence type="ECO:0000256" key="1">
    <source>
        <dbReference type="SAM" id="Phobius"/>
    </source>
</evidence>
<feature type="transmembrane region" description="Helical" evidence="1">
    <location>
        <begin position="88"/>
        <end position="107"/>
    </location>
</feature>
<dbReference type="Proteomes" id="UP000003751">
    <property type="component" value="Unassembled WGS sequence"/>
</dbReference>
<keyword evidence="1" id="KW-0472">Membrane</keyword>
<dbReference type="PIRSF" id="PIRSF038959">
    <property type="entry name" value="SdpI"/>
    <property type="match status" value="1"/>
</dbReference>
<gene>
    <name evidence="4" type="ORF">SAMN05444342_0747</name>
    <name evidence="3" type="ORF">ZOD2009_07569</name>
</gene>
<sequence>MKGRKSYFIALALVVVSFGLSAYFYPRMPGQMATHWNASGAADGTMPKLWGLLLLPTLTAGLLVLLAALPRIDPLRKNVAAFREYYDLFVVLFVAFMLYVHLLTILWNLGYRFNFTTVLAPAMGVLFYFIGALMNRVERNWFVGIKTPWTLSNDDVWKKTHTRAGPLFKLAGVLAVLAVFVPQYAIYLMVGPVLLASVYLTVYSYVEYRRVTV</sequence>
<proteinExistence type="predicted"/>